<reference evidence="3" key="1">
    <citation type="submission" date="2017-02" db="EMBL/GenBank/DDBJ databases">
        <authorList>
            <person name="Varghese N."/>
            <person name="Submissions S."/>
        </authorList>
    </citation>
    <scope>NUCLEOTIDE SEQUENCE [LARGE SCALE GENOMIC DNA]</scope>
    <source>
        <strain evidence="3">ATCC 25662</strain>
    </source>
</reference>
<dbReference type="OrthoDB" id="47603at2"/>
<evidence type="ECO:0000313" key="2">
    <source>
        <dbReference type="EMBL" id="SJZ95907.1"/>
    </source>
</evidence>
<dbReference type="Pfam" id="PF07009">
    <property type="entry name" value="NusG_II"/>
    <property type="match status" value="1"/>
</dbReference>
<feature type="transmembrane region" description="Helical" evidence="1">
    <location>
        <begin position="7"/>
        <end position="26"/>
    </location>
</feature>
<dbReference type="AlphaFoldDB" id="A0A1T4PX46"/>
<organism evidence="2 3">
    <name type="scientific">Anaerorhabdus furcosa</name>
    <dbReference type="NCBI Taxonomy" id="118967"/>
    <lineage>
        <taxon>Bacteria</taxon>
        <taxon>Bacillati</taxon>
        <taxon>Bacillota</taxon>
        <taxon>Erysipelotrichia</taxon>
        <taxon>Erysipelotrichales</taxon>
        <taxon>Erysipelotrichaceae</taxon>
        <taxon>Anaerorhabdus</taxon>
    </lineage>
</organism>
<evidence type="ECO:0000313" key="3">
    <source>
        <dbReference type="Proteomes" id="UP000243297"/>
    </source>
</evidence>
<dbReference type="Gene3D" id="2.60.320.10">
    <property type="entry name" value="N-utilization substance G protein NusG, insert domain"/>
    <property type="match status" value="1"/>
</dbReference>
<dbReference type="InterPro" id="IPR038690">
    <property type="entry name" value="NusG_2_sf"/>
</dbReference>
<dbReference type="Proteomes" id="UP000243297">
    <property type="component" value="Unassembled WGS sequence"/>
</dbReference>
<sequence>MKKKEMMMILGVVVIAAVIFIAVQFMNTQKNKDVVRVIYKSDTVLEFDPNKDAEYWFDGSYGKLMVEVKEGQWRVTNEECPNHVCSSTGWVSADSYLPIICLPNEISVELK</sequence>
<dbReference type="EMBL" id="FUWY01000007">
    <property type="protein sequence ID" value="SJZ95907.1"/>
    <property type="molecule type" value="Genomic_DNA"/>
</dbReference>
<keyword evidence="1" id="KW-0812">Transmembrane</keyword>
<evidence type="ECO:0000256" key="1">
    <source>
        <dbReference type="SAM" id="Phobius"/>
    </source>
</evidence>
<name>A0A1T4PX46_9FIRM</name>
<gene>
    <name evidence="2" type="ORF">SAMN02745191_2217</name>
</gene>
<keyword evidence="3" id="KW-1185">Reference proteome</keyword>
<proteinExistence type="predicted"/>
<dbReference type="STRING" id="118967.SAMN02745191_2217"/>
<protein>
    <submittedName>
        <fullName evidence="2">Uncharacterized protein</fullName>
    </submittedName>
</protein>
<dbReference type="RefSeq" id="WP_078712608.1">
    <property type="nucleotide sequence ID" value="NZ_FUWY01000007.1"/>
</dbReference>
<keyword evidence="1" id="KW-0472">Membrane</keyword>
<accession>A0A1T4PX46</accession>
<keyword evidence="1" id="KW-1133">Transmembrane helix</keyword>